<dbReference type="Proteomes" id="UP001642483">
    <property type="component" value="Unassembled WGS sequence"/>
</dbReference>
<reference evidence="1 2" key="1">
    <citation type="submission" date="2024-02" db="EMBL/GenBank/DDBJ databases">
        <authorList>
            <person name="Daric V."/>
            <person name="Darras S."/>
        </authorList>
    </citation>
    <scope>NUCLEOTIDE SEQUENCE [LARGE SCALE GENOMIC DNA]</scope>
</reference>
<organism evidence="1 2">
    <name type="scientific">Clavelina lepadiformis</name>
    <name type="common">Light-bulb sea squirt</name>
    <name type="synonym">Ascidia lepadiformis</name>
    <dbReference type="NCBI Taxonomy" id="159417"/>
    <lineage>
        <taxon>Eukaryota</taxon>
        <taxon>Metazoa</taxon>
        <taxon>Chordata</taxon>
        <taxon>Tunicata</taxon>
        <taxon>Ascidiacea</taxon>
        <taxon>Aplousobranchia</taxon>
        <taxon>Clavelinidae</taxon>
        <taxon>Clavelina</taxon>
    </lineage>
</organism>
<comment type="caution">
    <text evidence="1">The sequence shown here is derived from an EMBL/GenBank/DDBJ whole genome shotgun (WGS) entry which is preliminary data.</text>
</comment>
<sequence>MVQDDGQDEGCNRMKQQHSRIKISSERYAVQMGNINSDGFQCIVRRTDATSGWYESPTLYWTIIQKTTTAFQHLKIVPNIYLNTSSNV</sequence>
<name>A0ABP0F5C9_CLALP</name>
<gene>
    <name evidence="1" type="ORF">CVLEPA_LOCUS3043</name>
</gene>
<evidence type="ECO:0000313" key="1">
    <source>
        <dbReference type="EMBL" id="CAK8673233.1"/>
    </source>
</evidence>
<evidence type="ECO:0000313" key="2">
    <source>
        <dbReference type="Proteomes" id="UP001642483"/>
    </source>
</evidence>
<dbReference type="EMBL" id="CAWYQH010000002">
    <property type="protein sequence ID" value="CAK8673233.1"/>
    <property type="molecule type" value="Genomic_DNA"/>
</dbReference>
<protein>
    <submittedName>
        <fullName evidence="1">Uncharacterized protein</fullName>
    </submittedName>
</protein>
<accession>A0ABP0F5C9</accession>
<proteinExistence type="predicted"/>
<keyword evidence="2" id="KW-1185">Reference proteome</keyword>